<name>A0A101J7G2_9ACTN</name>
<sequence length="423" mass="44965">MADDESTFDDIRAARQELDEVIDEIRAVPGYENFLTAPTFDDVAEAAGDQPLVYLAAAEQGGLALIVRGQQVTPVAADDLTEAALREQVTRYREAYRTFASQRRDPAAAGPWRAAIDEVTGWLWTAVMGAVVTELGAAPAAVLVAGGQLGLLPLHAAWTFDETGQKRRYALDDITLTYVPNARSLAVARGLAQLPVGTFLGVTDPGGTLDAPEAEVTAASAWFGKAATVLGARAGLAEVTAALQKADVAHFAGHGFARLQAPLDSGLALADGQALTLRDIFALNLRMRLVVLSACESSLPGDELPDEVIALPTGLLQAGVGGIVASLWLVGDMPTLLLMIEFYRRWRQDEKEPAVALREAQCWLRDTPDEQIVSTYEAAAEAGATWLPLAAAERIVADLVFREPGSHTYGGPESWAAFGYIGA</sequence>
<gene>
    <name evidence="2" type="ORF">ADL15_50370</name>
</gene>
<keyword evidence="3" id="KW-1185">Reference proteome</keyword>
<accession>A0A101J7G2</accession>
<dbReference type="OrthoDB" id="9761935at2"/>
<comment type="caution">
    <text evidence="2">The sequence shown here is derived from an EMBL/GenBank/DDBJ whole genome shotgun (WGS) entry which is preliminary data.</text>
</comment>
<organism evidence="2 3">
    <name type="scientific">Actinoplanes awajinensis subsp. mycoplanecinus</name>
    <dbReference type="NCBI Taxonomy" id="135947"/>
    <lineage>
        <taxon>Bacteria</taxon>
        <taxon>Bacillati</taxon>
        <taxon>Actinomycetota</taxon>
        <taxon>Actinomycetes</taxon>
        <taxon>Micromonosporales</taxon>
        <taxon>Micromonosporaceae</taxon>
        <taxon>Actinoplanes</taxon>
    </lineage>
</organism>
<feature type="domain" description="CHAT" evidence="1">
    <location>
        <begin position="120"/>
        <end position="422"/>
    </location>
</feature>
<protein>
    <recommendedName>
        <fullName evidence="1">CHAT domain-containing protein</fullName>
    </recommendedName>
</protein>
<proteinExistence type="predicted"/>
<evidence type="ECO:0000313" key="3">
    <source>
        <dbReference type="Proteomes" id="UP000053244"/>
    </source>
</evidence>
<dbReference type="RefSeq" id="WP_067708579.1">
    <property type="nucleotide sequence ID" value="NZ_LLZH01000351.1"/>
</dbReference>
<reference evidence="2 3" key="1">
    <citation type="submission" date="2015-10" db="EMBL/GenBank/DDBJ databases">
        <authorList>
            <person name="Gilbert D.G."/>
        </authorList>
    </citation>
    <scope>NUCLEOTIDE SEQUENCE [LARGE SCALE GENOMIC DNA]</scope>
    <source>
        <strain evidence="2 3">NRRL B-16712</strain>
    </source>
</reference>
<dbReference type="InterPro" id="IPR024983">
    <property type="entry name" value="CHAT_dom"/>
</dbReference>
<dbReference type="EMBL" id="LLZH01000351">
    <property type="protein sequence ID" value="KUL21590.1"/>
    <property type="molecule type" value="Genomic_DNA"/>
</dbReference>
<dbReference type="Pfam" id="PF12770">
    <property type="entry name" value="CHAT"/>
    <property type="match status" value="1"/>
</dbReference>
<dbReference type="Proteomes" id="UP000053244">
    <property type="component" value="Unassembled WGS sequence"/>
</dbReference>
<dbReference type="AlphaFoldDB" id="A0A101J7G2"/>
<evidence type="ECO:0000259" key="1">
    <source>
        <dbReference type="Pfam" id="PF12770"/>
    </source>
</evidence>
<evidence type="ECO:0000313" key="2">
    <source>
        <dbReference type="EMBL" id="KUL21590.1"/>
    </source>
</evidence>